<protein>
    <submittedName>
        <fullName evidence="3">Uncharacterized protein</fullName>
    </submittedName>
</protein>
<sequence>MDLNRIFRALLSSSPNPKSSSTTDECCLGNTSTPQSLPMGNHGVKGLMPLLGVAQFMSFSRTFLLVNQVMNYLDINPTMLVAALGFLWCIWHSMGQLWSFFWHDLLLKYATASIFVSS</sequence>
<dbReference type="GeneID" id="41957692"/>
<keyword evidence="1" id="KW-0812">Transmembrane</keyword>
<evidence type="ECO:0000313" key="3">
    <source>
        <dbReference type="RefSeq" id="XP_030983656.1"/>
    </source>
</evidence>
<reference evidence="3" key="1">
    <citation type="journal article" date="2019" name="Mol. Biol. Evol.">
        <title>Blast fungal genomes show frequent chromosomal changes, gene gains and losses, and effector gene turnover.</title>
        <authorList>
            <person name="Gomez Luciano L.B."/>
            <person name="Jason Tsai I."/>
            <person name="Chuma I."/>
            <person name="Tosa Y."/>
            <person name="Chen Y.H."/>
            <person name="Li J.Y."/>
            <person name="Li M.Y."/>
            <person name="Jade Lu M.Y."/>
            <person name="Nakayashiki H."/>
            <person name="Li W.H."/>
        </authorList>
    </citation>
    <scope>NUCLEOTIDE SEQUENCE</scope>
    <source>
        <strain evidence="3">NI907</strain>
    </source>
</reference>
<name>A0A6P8B8X8_PYRGI</name>
<accession>A0A6P8B8X8</accession>
<keyword evidence="2" id="KW-1185">Reference proteome</keyword>
<evidence type="ECO:0000313" key="2">
    <source>
        <dbReference type="Proteomes" id="UP000515153"/>
    </source>
</evidence>
<reference evidence="3" key="3">
    <citation type="submission" date="2025-08" db="UniProtKB">
        <authorList>
            <consortium name="RefSeq"/>
        </authorList>
    </citation>
    <scope>IDENTIFICATION</scope>
    <source>
        <strain evidence="3">NI907</strain>
    </source>
</reference>
<evidence type="ECO:0000256" key="1">
    <source>
        <dbReference type="SAM" id="Phobius"/>
    </source>
</evidence>
<keyword evidence="1" id="KW-1133">Transmembrane helix</keyword>
<feature type="transmembrane region" description="Helical" evidence="1">
    <location>
        <begin position="78"/>
        <end position="101"/>
    </location>
</feature>
<gene>
    <name evidence="3" type="ORF">PgNI_02722</name>
</gene>
<dbReference type="RefSeq" id="XP_030983656.1">
    <property type="nucleotide sequence ID" value="XM_031122781.1"/>
</dbReference>
<reference evidence="3" key="2">
    <citation type="submission" date="2019-10" db="EMBL/GenBank/DDBJ databases">
        <authorList>
            <consortium name="NCBI Genome Project"/>
        </authorList>
    </citation>
    <scope>NUCLEOTIDE SEQUENCE</scope>
    <source>
        <strain evidence="3">NI907</strain>
    </source>
</reference>
<dbReference type="AlphaFoldDB" id="A0A6P8B8X8"/>
<dbReference type="KEGG" id="pgri:PgNI_02722"/>
<dbReference type="Proteomes" id="UP000515153">
    <property type="component" value="Unplaced"/>
</dbReference>
<keyword evidence="1" id="KW-0472">Membrane</keyword>
<organism evidence="2 3">
    <name type="scientific">Pyricularia grisea</name>
    <name type="common">Crabgrass-specific blast fungus</name>
    <name type="synonym">Magnaporthe grisea</name>
    <dbReference type="NCBI Taxonomy" id="148305"/>
    <lineage>
        <taxon>Eukaryota</taxon>
        <taxon>Fungi</taxon>
        <taxon>Dikarya</taxon>
        <taxon>Ascomycota</taxon>
        <taxon>Pezizomycotina</taxon>
        <taxon>Sordariomycetes</taxon>
        <taxon>Sordariomycetidae</taxon>
        <taxon>Magnaporthales</taxon>
        <taxon>Pyriculariaceae</taxon>
        <taxon>Pyricularia</taxon>
    </lineage>
</organism>
<proteinExistence type="predicted"/>